<keyword evidence="4" id="KW-1185">Reference proteome</keyword>
<dbReference type="AlphaFoldDB" id="A0A9Q0MSC0"/>
<dbReference type="Proteomes" id="UP001151699">
    <property type="component" value="Chromosome C"/>
</dbReference>
<keyword evidence="2" id="KW-1133">Transmembrane helix</keyword>
<comment type="caution">
    <text evidence="3">The sequence shown here is derived from an EMBL/GenBank/DDBJ whole genome shotgun (WGS) entry which is preliminary data.</text>
</comment>
<evidence type="ECO:0000313" key="3">
    <source>
        <dbReference type="EMBL" id="KAJ6636210.1"/>
    </source>
</evidence>
<keyword evidence="2" id="KW-0812">Transmembrane</keyword>
<accession>A0A9Q0MSC0</accession>
<evidence type="ECO:0000256" key="2">
    <source>
        <dbReference type="SAM" id="Phobius"/>
    </source>
</evidence>
<dbReference type="OrthoDB" id="7791642at2759"/>
<sequence>MVIAMFSVVVSIVCFFCYCCHRSLKRRDVIYRQRWVHVDPNMDIYSVEQYYDISSNNAIDNDQYTQIMRSHGPPPSYEIAVAMKSPMAPENCEKVRLNRACHSQSTKDDDDDSDKMDISTKRPSVDQLLNVKNISHHHESHCCDQHNKRMTCEMCDQELPCASENLCDEDMENGNCEGSGFAQNCNACGRDVHTVPQTNNGRDINDNAPSTSGD</sequence>
<name>A0A9Q0MSC0_9DIPT</name>
<feature type="non-terminal residue" evidence="3">
    <location>
        <position position="214"/>
    </location>
</feature>
<evidence type="ECO:0000256" key="1">
    <source>
        <dbReference type="SAM" id="MobiDB-lite"/>
    </source>
</evidence>
<feature type="transmembrane region" description="Helical" evidence="2">
    <location>
        <begin position="6"/>
        <end position="24"/>
    </location>
</feature>
<reference evidence="3" key="1">
    <citation type="submission" date="2022-07" db="EMBL/GenBank/DDBJ databases">
        <authorList>
            <person name="Trinca V."/>
            <person name="Uliana J.V.C."/>
            <person name="Torres T.T."/>
            <person name="Ward R.J."/>
            <person name="Monesi N."/>
        </authorList>
    </citation>
    <scope>NUCLEOTIDE SEQUENCE</scope>
    <source>
        <strain evidence="3">HSMRA1968</strain>
        <tissue evidence="3">Whole embryos</tissue>
    </source>
</reference>
<evidence type="ECO:0000313" key="4">
    <source>
        <dbReference type="Proteomes" id="UP001151699"/>
    </source>
</evidence>
<keyword evidence="2" id="KW-0472">Membrane</keyword>
<feature type="region of interest" description="Disordered" evidence="1">
    <location>
        <begin position="101"/>
        <end position="123"/>
    </location>
</feature>
<dbReference type="EMBL" id="WJQU01000004">
    <property type="protein sequence ID" value="KAJ6636210.1"/>
    <property type="molecule type" value="Genomic_DNA"/>
</dbReference>
<gene>
    <name evidence="3" type="ORF">Bhyg_14798</name>
</gene>
<protein>
    <submittedName>
        <fullName evidence="3">Uncharacterized protein</fullName>
    </submittedName>
</protein>
<organism evidence="3 4">
    <name type="scientific">Pseudolycoriella hygida</name>
    <dbReference type="NCBI Taxonomy" id="35572"/>
    <lineage>
        <taxon>Eukaryota</taxon>
        <taxon>Metazoa</taxon>
        <taxon>Ecdysozoa</taxon>
        <taxon>Arthropoda</taxon>
        <taxon>Hexapoda</taxon>
        <taxon>Insecta</taxon>
        <taxon>Pterygota</taxon>
        <taxon>Neoptera</taxon>
        <taxon>Endopterygota</taxon>
        <taxon>Diptera</taxon>
        <taxon>Nematocera</taxon>
        <taxon>Sciaroidea</taxon>
        <taxon>Sciaridae</taxon>
        <taxon>Pseudolycoriella</taxon>
    </lineage>
</organism>
<proteinExistence type="predicted"/>